<comment type="caution">
    <text evidence="5">The sequence shown here is derived from an EMBL/GenBank/DDBJ whole genome shotgun (WGS) entry which is preliminary data.</text>
</comment>
<dbReference type="Proteomes" id="UP000635853">
    <property type="component" value="Unassembled WGS sequence"/>
</dbReference>
<feature type="domain" description="Quercetin 2,3-dioxygenase C-terminal cupin" evidence="4">
    <location>
        <begin position="152"/>
        <end position="229"/>
    </location>
</feature>
<proteinExistence type="inferred from homology"/>
<protein>
    <submittedName>
        <fullName evidence="5">Pirin family protein</fullName>
    </submittedName>
</protein>
<dbReference type="PANTHER" id="PTHR43212">
    <property type="entry name" value="QUERCETIN 2,3-DIOXYGENASE"/>
    <property type="match status" value="1"/>
</dbReference>
<evidence type="ECO:0000313" key="6">
    <source>
        <dbReference type="Proteomes" id="UP000635853"/>
    </source>
</evidence>
<dbReference type="InterPro" id="IPR041602">
    <property type="entry name" value="Quercetinase_C"/>
</dbReference>
<dbReference type="RefSeq" id="WP_075786694.1">
    <property type="nucleotide sequence ID" value="NZ_JAESIL010000141.1"/>
</dbReference>
<dbReference type="Pfam" id="PF02678">
    <property type="entry name" value="Pirin"/>
    <property type="match status" value="1"/>
</dbReference>
<sequence>MPILIHENMSRGRTRTGWLDAFHSFSFGGFHDPARMGFGRLRVLNEDRIVPGAGFSTHDHADIDILTLVLSGRVRHADSLGNRFEIGPGELQLMRAGRGVTHSESTPSPDDPVHLLQIWLIPDRTGGTPSYRRIARPEARTEPGLLAAGSHGGAPLDLGSDSRVLFARPAAGTETRLEVAPGRKVFVHLVEGLAAIEDDRLVAGDGLQLADTPPPLTWRTDGAILIFDMAP</sequence>
<dbReference type="PIRSF" id="PIRSF006232">
    <property type="entry name" value="Pirin"/>
    <property type="match status" value="1"/>
</dbReference>
<name>A0ABS1RLK5_9RHOB</name>
<dbReference type="InterPro" id="IPR003829">
    <property type="entry name" value="Pirin_N_dom"/>
</dbReference>
<comment type="similarity">
    <text evidence="1 2">Belongs to the pirin family.</text>
</comment>
<evidence type="ECO:0000313" key="5">
    <source>
        <dbReference type="EMBL" id="MBL3580400.1"/>
    </source>
</evidence>
<evidence type="ECO:0000256" key="1">
    <source>
        <dbReference type="ARBA" id="ARBA00008416"/>
    </source>
</evidence>
<dbReference type="CDD" id="cd02910">
    <property type="entry name" value="cupin_Yhhw_N"/>
    <property type="match status" value="1"/>
</dbReference>
<evidence type="ECO:0000256" key="2">
    <source>
        <dbReference type="RuleBase" id="RU003457"/>
    </source>
</evidence>
<feature type="domain" description="Pirin N-terminal" evidence="3">
    <location>
        <begin position="11"/>
        <end position="120"/>
    </location>
</feature>
<dbReference type="EMBL" id="JAESIL010000141">
    <property type="protein sequence ID" value="MBL3580400.1"/>
    <property type="molecule type" value="Genomic_DNA"/>
</dbReference>
<dbReference type="SUPFAM" id="SSF51182">
    <property type="entry name" value="RmlC-like cupins"/>
    <property type="match status" value="1"/>
</dbReference>
<dbReference type="Gene3D" id="2.60.120.10">
    <property type="entry name" value="Jelly Rolls"/>
    <property type="match status" value="2"/>
</dbReference>
<dbReference type="InterPro" id="IPR012093">
    <property type="entry name" value="Pirin"/>
</dbReference>
<accession>A0ABS1RLK5</accession>
<dbReference type="InterPro" id="IPR014710">
    <property type="entry name" value="RmlC-like_jellyroll"/>
</dbReference>
<dbReference type="PANTHER" id="PTHR43212:SF3">
    <property type="entry name" value="QUERCETIN 2,3-DIOXYGENASE"/>
    <property type="match status" value="1"/>
</dbReference>
<organism evidence="5 6">
    <name type="scientific">Rhodovulum visakhapatnamense</name>
    <dbReference type="NCBI Taxonomy" id="364297"/>
    <lineage>
        <taxon>Bacteria</taxon>
        <taxon>Pseudomonadati</taxon>
        <taxon>Pseudomonadota</taxon>
        <taxon>Alphaproteobacteria</taxon>
        <taxon>Rhodobacterales</taxon>
        <taxon>Paracoccaceae</taxon>
        <taxon>Rhodovulum</taxon>
    </lineage>
</organism>
<gene>
    <name evidence="5" type="ORF">JMJ92_19950</name>
</gene>
<keyword evidence="6" id="KW-1185">Reference proteome</keyword>
<evidence type="ECO:0000259" key="4">
    <source>
        <dbReference type="Pfam" id="PF17954"/>
    </source>
</evidence>
<evidence type="ECO:0000259" key="3">
    <source>
        <dbReference type="Pfam" id="PF02678"/>
    </source>
</evidence>
<dbReference type="Pfam" id="PF17954">
    <property type="entry name" value="Pirin_C_2"/>
    <property type="match status" value="1"/>
</dbReference>
<reference evidence="6" key="1">
    <citation type="submission" date="2021-01" db="EMBL/GenBank/DDBJ databases">
        <title>Draft genomes of Rhodovulum sulfidophilum.</title>
        <authorList>
            <person name="Guzman M.S."/>
        </authorList>
    </citation>
    <scope>NUCLEOTIDE SEQUENCE [LARGE SCALE GENOMIC DNA]</scope>
    <source>
        <strain evidence="6">AB19</strain>
    </source>
</reference>
<dbReference type="InterPro" id="IPR011051">
    <property type="entry name" value="RmlC_Cupin_sf"/>
</dbReference>